<sequence>MTILVTGATGNIGRHVVAGLRERGADVRTLSRFPGAGATGDLSRPETLHEALSGVDSVFLLWPFLSAERIRDVVEVIARHARRVVYVSTLNVRDELTPEQNGVWGQVEDAVRRSGLEWTFLRPSGFATNTFEWAPAIRAGRAVRMPFPGAARSLIDERDIADVAVAALTEDGHIGRSYTLTGPEAVTQAEQVRILGAAAGRPVEVEEISAEEARADVLGWADESLADSALAYWRSLVDNPEPVTSTVEEITGHPARGFGQWAEDHVDQFQPLPAHEVAERYVSAFRGGRLSEAMRWTSADVVRVAPLENDGKHVELRGHDEVLANAERLNRGLEFHGFDVDGPFVAGDRFAVRFTFDATHTPTGRRTTSTKMSLYTVADGVITREEVFYFDPPADVL</sequence>
<dbReference type="InterPro" id="IPR016040">
    <property type="entry name" value="NAD(P)-bd_dom"/>
</dbReference>
<dbReference type="EMBL" id="MSIE01000066">
    <property type="protein sequence ID" value="OLF11799.1"/>
    <property type="molecule type" value="Genomic_DNA"/>
</dbReference>
<proteinExistence type="predicted"/>
<dbReference type="STRING" id="1912961.BU204_30040"/>
<dbReference type="InterPro" id="IPR032710">
    <property type="entry name" value="NTF2-like_dom_sf"/>
</dbReference>
<evidence type="ECO:0008006" key="5">
    <source>
        <dbReference type="Google" id="ProtNLM"/>
    </source>
</evidence>
<dbReference type="InterPro" id="IPR051604">
    <property type="entry name" value="Ergot_Alk_Oxidoreductase"/>
</dbReference>
<dbReference type="PANTHER" id="PTHR43162:SF1">
    <property type="entry name" value="PRESTALK A DIFFERENTIATION PROTEIN A"/>
    <property type="match status" value="1"/>
</dbReference>
<dbReference type="RefSeq" id="WP_075129158.1">
    <property type="nucleotide sequence ID" value="NZ_MSIE01000066.1"/>
</dbReference>
<reference evidence="3 4" key="1">
    <citation type="submission" date="2016-12" db="EMBL/GenBank/DDBJ databases">
        <title>The draft genome sequence of Actinophytocola sp. 11-183.</title>
        <authorList>
            <person name="Wang W."/>
            <person name="Yuan L."/>
        </authorList>
    </citation>
    <scope>NUCLEOTIDE SEQUENCE [LARGE SCALE GENOMIC DNA]</scope>
    <source>
        <strain evidence="3 4">11-183</strain>
    </source>
</reference>
<dbReference type="SUPFAM" id="SSF51735">
    <property type="entry name" value="NAD(P)-binding Rossmann-fold domains"/>
    <property type="match status" value="1"/>
</dbReference>
<evidence type="ECO:0000313" key="4">
    <source>
        <dbReference type="Proteomes" id="UP000185596"/>
    </source>
</evidence>
<dbReference type="Proteomes" id="UP000185596">
    <property type="component" value="Unassembled WGS sequence"/>
</dbReference>
<accession>A0A1Q8CBT7</accession>
<feature type="domain" description="NAD(P)-binding" evidence="2">
    <location>
        <begin position="7"/>
        <end position="170"/>
    </location>
</feature>
<evidence type="ECO:0000259" key="2">
    <source>
        <dbReference type="Pfam" id="PF13460"/>
    </source>
</evidence>
<dbReference type="InterPro" id="IPR037401">
    <property type="entry name" value="SnoaL-like"/>
</dbReference>
<keyword evidence="4" id="KW-1185">Reference proteome</keyword>
<dbReference type="OrthoDB" id="3207931at2"/>
<name>A0A1Q8CBT7_9PSEU</name>
<dbReference type="Gene3D" id="3.10.450.50">
    <property type="match status" value="1"/>
</dbReference>
<feature type="domain" description="SnoaL-like" evidence="1">
    <location>
        <begin position="278"/>
        <end position="384"/>
    </location>
</feature>
<dbReference type="AlphaFoldDB" id="A0A1Q8CBT7"/>
<protein>
    <recommendedName>
        <fullName evidence="5">Nucleoside-diphosphate sugar epimerase</fullName>
    </recommendedName>
</protein>
<comment type="caution">
    <text evidence="3">The sequence shown here is derived from an EMBL/GenBank/DDBJ whole genome shotgun (WGS) entry which is preliminary data.</text>
</comment>
<dbReference type="Gene3D" id="3.40.50.720">
    <property type="entry name" value="NAD(P)-binding Rossmann-like Domain"/>
    <property type="match status" value="1"/>
</dbReference>
<dbReference type="Pfam" id="PF13460">
    <property type="entry name" value="NAD_binding_10"/>
    <property type="match status" value="1"/>
</dbReference>
<dbReference type="InterPro" id="IPR036291">
    <property type="entry name" value="NAD(P)-bd_dom_sf"/>
</dbReference>
<gene>
    <name evidence="3" type="ORF">BU204_30040</name>
</gene>
<dbReference type="Pfam" id="PF12680">
    <property type="entry name" value="SnoaL_2"/>
    <property type="match status" value="1"/>
</dbReference>
<dbReference type="PANTHER" id="PTHR43162">
    <property type="match status" value="1"/>
</dbReference>
<organism evidence="3 4">
    <name type="scientific">Actinophytocola xanthii</name>
    <dbReference type="NCBI Taxonomy" id="1912961"/>
    <lineage>
        <taxon>Bacteria</taxon>
        <taxon>Bacillati</taxon>
        <taxon>Actinomycetota</taxon>
        <taxon>Actinomycetes</taxon>
        <taxon>Pseudonocardiales</taxon>
        <taxon>Pseudonocardiaceae</taxon>
    </lineage>
</organism>
<evidence type="ECO:0000313" key="3">
    <source>
        <dbReference type="EMBL" id="OLF11799.1"/>
    </source>
</evidence>
<evidence type="ECO:0000259" key="1">
    <source>
        <dbReference type="Pfam" id="PF12680"/>
    </source>
</evidence>
<dbReference type="SUPFAM" id="SSF54427">
    <property type="entry name" value="NTF2-like"/>
    <property type="match status" value="1"/>
</dbReference>